<gene>
    <name evidence="9" type="primary">secF</name>
    <name evidence="11" type="ORF">JW744_02840</name>
</gene>
<evidence type="ECO:0000256" key="6">
    <source>
        <dbReference type="ARBA" id="ARBA00022989"/>
    </source>
</evidence>
<dbReference type="InterPro" id="IPR024921">
    <property type="entry name" value="SecF_arc"/>
</dbReference>
<comment type="similarity">
    <text evidence="9">Belongs to the SecD/SecF family. SecF subfamily.</text>
</comment>
<evidence type="ECO:0000256" key="5">
    <source>
        <dbReference type="ARBA" id="ARBA00022927"/>
    </source>
</evidence>
<dbReference type="PANTHER" id="PTHR30081">
    <property type="entry name" value="PROTEIN-EXPORT MEMBRANE PROTEIN SEC"/>
    <property type="match status" value="1"/>
</dbReference>
<feature type="transmembrane region" description="Helical" evidence="9">
    <location>
        <begin position="318"/>
        <end position="348"/>
    </location>
</feature>
<evidence type="ECO:0000256" key="4">
    <source>
        <dbReference type="ARBA" id="ARBA00022692"/>
    </source>
</evidence>
<comment type="subunit">
    <text evidence="9">Part of the protein translocation apparatus. Forms a complex with SecD.</text>
</comment>
<reference evidence="11" key="1">
    <citation type="submission" date="2021-01" db="EMBL/GenBank/DDBJ databases">
        <title>Active Sulfur Cycling in an Early Earth Analoge.</title>
        <authorList>
            <person name="Hahn C.R."/>
            <person name="Youssef N.H."/>
            <person name="Elshahed M."/>
        </authorList>
    </citation>
    <scope>NUCLEOTIDE SEQUENCE</scope>
    <source>
        <strain evidence="11">Zod_Metabat.1151</strain>
    </source>
</reference>
<keyword evidence="2 9" id="KW-0813">Transport</keyword>
<evidence type="ECO:0000256" key="8">
    <source>
        <dbReference type="ARBA" id="ARBA00023136"/>
    </source>
</evidence>
<dbReference type="Pfam" id="PF02355">
    <property type="entry name" value="SecD_SecF_C"/>
    <property type="match status" value="1"/>
</dbReference>
<comment type="caution">
    <text evidence="11">The sequence shown here is derived from an EMBL/GenBank/DDBJ whole genome shotgun (WGS) entry which is preliminary data.</text>
</comment>
<keyword evidence="7 9" id="KW-0811">Translocation</keyword>
<keyword evidence="5 9" id="KW-0653">Protein transport</keyword>
<sequence length="357" mass="38623">MKLGNFYASGNTKRYLLVPLALFLVFLFLILVWPTVPRGIDLKGGTLLLIRSDKEINASGLKDLLSSSFDLTDLSVHGISSPSGFGVNVQFASNNLLQAARDEIDLGKAASESSPETALQHYSNAVSMLAPYLEETSLSSDADEALGQSELYLIEATKSVNEQMQSMIVERFSLGSNVAFQRRDVSPTLGESFWQTAFNVAIFAAVLIVLVVFLFFRKVIPSAAVIAAAVFDIAGALALMAVFGIPLSLSSIPALLMLIGYSVDTDIMLTTRMLTRGGKEPSGRAYESMLTGLTMTGTTIAALIAMIAISYLNQIEVIFAIAVVLFFGLAADLVSTWLMNAPILLWYVEGKRQKTFM</sequence>
<dbReference type="SUPFAM" id="SSF82866">
    <property type="entry name" value="Multidrug efflux transporter AcrB transmembrane domain"/>
    <property type="match status" value="1"/>
</dbReference>
<keyword evidence="8 9" id="KW-0472">Membrane</keyword>
<evidence type="ECO:0000256" key="1">
    <source>
        <dbReference type="ARBA" id="ARBA00004651"/>
    </source>
</evidence>
<protein>
    <recommendedName>
        <fullName evidence="9">Protein-export membrane protein SecF</fullName>
    </recommendedName>
</protein>
<dbReference type="InterPro" id="IPR022813">
    <property type="entry name" value="SecD/SecF_arch_bac"/>
</dbReference>
<feature type="transmembrane region" description="Helical" evidence="9">
    <location>
        <begin position="223"/>
        <end position="245"/>
    </location>
</feature>
<feature type="domain" description="Protein export membrane protein SecD/SecF C-terminal" evidence="10">
    <location>
        <begin position="181"/>
        <end position="349"/>
    </location>
</feature>
<dbReference type="Gene3D" id="1.20.1640.10">
    <property type="entry name" value="Multidrug efflux transporter AcrB transmembrane domain"/>
    <property type="match status" value="1"/>
</dbReference>
<comment type="function">
    <text evidence="9">Involved in protein export.</text>
</comment>
<evidence type="ECO:0000256" key="3">
    <source>
        <dbReference type="ARBA" id="ARBA00022475"/>
    </source>
</evidence>
<accession>A0A938YX02</accession>
<keyword evidence="6 9" id="KW-1133">Transmembrane helix</keyword>
<evidence type="ECO:0000256" key="2">
    <source>
        <dbReference type="ARBA" id="ARBA00022448"/>
    </source>
</evidence>
<evidence type="ECO:0000259" key="10">
    <source>
        <dbReference type="Pfam" id="PF02355"/>
    </source>
</evidence>
<evidence type="ECO:0000256" key="9">
    <source>
        <dbReference type="HAMAP-Rule" id="MF_01464"/>
    </source>
</evidence>
<keyword evidence="3 9" id="KW-1003">Cell membrane</keyword>
<proteinExistence type="inferred from homology"/>
<dbReference type="EMBL" id="JAFGDB010000045">
    <property type="protein sequence ID" value="MBN2067380.1"/>
    <property type="molecule type" value="Genomic_DNA"/>
</dbReference>
<dbReference type="InterPro" id="IPR048634">
    <property type="entry name" value="SecD_SecF_C"/>
</dbReference>
<keyword evidence="4 9" id="KW-0812">Transmembrane</keyword>
<name>A0A938YX02_9ARCH</name>
<feature type="transmembrane region" description="Helical" evidence="9">
    <location>
        <begin position="15"/>
        <end position="36"/>
    </location>
</feature>
<organism evidence="11 12">
    <name type="scientific">Candidatus Iainarchaeum sp</name>
    <dbReference type="NCBI Taxonomy" id="3101447"/>
    <lineage>
        <taxon>Archaea</taxon>
        <taxon>Candidatus Iainarchaeota</taxon>
        <taxon>Candidatus Iainarchaeia</taxon>
        <taxon>Candidatus Iainarchaeales</taxon>
        <taxon>Candidatus Iainarchaeaceae</taxon>
        <taxon>Candidatus Iainarchaeum</taxon>
    </lineage>
</organism>
<dbReference type="GO" id="GO:0065002">
    <property type="term" value="P:intracellular protein transmembrane transport"/>
    <property type="evidence" value="ECO:0007669"/>
    <property type="project" value="UniProtKB-UniRule"/>
</dbReference>
<comment type="subcellular location">
    <subcellularLocation>
        <location evidence="1 9">Cell membrane</location>
        <topology evidence="1 9">Multi-pass membrane protein</topology>
    </subcellularLocation>
</comment>
<evidence type="ECO:0000256" key="7">
    <source>
        <dbReference type="ARBA" id="ARBA00023010"/>
    </source>
</evidence>
<dbReference type="AlphaFoldDB" id="A0A938YX02"/>
<evidence type="ECO:0000313" key="12">
    <source>
        <dbReference type="Proteomes" id="UP000809243"/>
    </source>
</evidence>
<comment type="caution">
    <text evidence="9">Lacks conserved residue(s) required for the propagation of feature annotation.</text>
</comment>
<dbReference type="Proteomes" id="UP000809243">
    <property type="component" value="Unassembled WGS sequence"/>
</dbReference>
<feature type="transmembrane region" description="Helical" evidence="9">
    <location>
        <begin position="290"/>
        <end position="312"/>
    </location>
</feature>
<dbReference type="HAMAP" id="MF_01464_A">
    <property type="entry name" value="SecF_A"/>
    <property type="match status" value="1"/>
</dbReference>
<dbReference type="GO" id="GO:0005886">
    <property type="term" value="C:plasma membrane"/>
    <property type="evidence" value="ECO:0007669"/>
    <property type="project" value="UniProtKB-SubCell"/>
</dbReference>
<dbReference type="GO" id="GO:0006605">
    <property type="term" value="P:protein targeting"/>
    <property type="evidence" value="ECO:0007669"/>
    <property type="project" value="UniProtKB-UniRule"/>
</dbReference>
<feature type="transmembrane region" description="Helical" evidence="9">
    <location>
        <begin position="193"/>
        <end position="216"/>
    </location>
</feature>
<evidence type="ECO:0000313" key="11">
    <source>
        <dbReference type="EMBL" id="MBN2067380.1"/>
    </source>
</evidence>
<dbReference type="PANTHER" id="PTHR30081:SF8">
    <property type="entry name" value="PROTEIN TRANSLOCASE SUBUNIT SECF"/>
    <property type="match status" value="1"/>
</dbReference>